<dbReference type="OrthoDB" id="9816277at2"/>
<proteinExistence type="predicted"/>
<dbReference type="AlphaFoldDB" id="A0A2S1LYI7"/>
<dbReference type="InterPro" id="IPR052345">
    <property type="entry name" value="Rad_response_metalloprotease"/>
</dbReference>
<reference evidence="2 3" key="1">
    <citation type="submission" date="2018-01" db="EMBL/GenBank/DDBJ databases">
        <title>Genome sequence of Borrelia tachyglossi.</title>
        <authorList>
            <person name="Gofton A.W."/>
        </authorList>
    </citation>
    <scope>NUCLEOTIDE SEQUENCE [LARGE SCALE GENOMIC DNA]</scope>
    <source>
        <strain evidence="2 3">Bc-F10-1268</strain>
        <plasmid evidence="2 3">pl25</plasmid>
    </source>
</reference>
<dbReference type="PANTHER" id="PTHR43236">
    <property type="entry name" value="ANTITOXIN HIGA1"/>
    <property type="match status" value="1"/>
</dbReference>
<keyword evidence="2" id="KW-0614">Plasmid</keyword>
<dbReference type="PANTHER" id="PTHR43236:SF1">
    <property type="entry name" value="BLL7220 PROTEIN"/>
    <property type="match status" value="1"/>
</dbReference>
<dbReference type="Gene3D" id="1.10.10.2910">
    <property type="match status" value="1"/>
</dbReference>
<dbReference type="Pfam" id="PF06114">
    <property type="entry name" value="Peptidase_M78"/>
    <property type="match status" value="1"/>
</dbReference>
<name>A0A2S1LYI7_9SPIR</name>
<dbReference type="EMBL" id="CP025788">
    <property type="protein sequence ID" value="AWG43373.1"/>
    <property type="molecule type" value="Genomic_DNA"/>
</dbReference>
<feature type="domain" description="IrrE N-terminal-like" evidence="1">
    <location>
        <begin position="41"/>
        <end position="166"/>
    </location>
</feature>
<accession>A0A2S1LYI7</accession>
<sequence>MNSNNFSSYIKTPYVYSDYIISKYTVLLIPVPIIKIVIGEGLKVFEIAFEDKYKNFSGYIKPNKKAIYINEAMTLSNKRFTIAKQLGHYLMHKYQIFNSSKRTDIDIINIQDNNMTTEANIFATNLLIPTTTLKLKVPQYKSIKHPQKVMAKDFQVTENIIHFKLSMLNDIHKFEKEKNTKKILKVKQIDKKLNKDLILQNTDKIKESIAIDLERREMRRKDAIKKIFEDLE</sequence>
<keyword evidence="3" id="KW-1185">Reference proteome</keyword>
<evidence type="ECO:0000313" key="3">
    <source>
        <dbReference type="Proteomes" id="UP000244655"/>
    </source>
</evidence>
<evidence type="ECO:0000313" key="2">
    <source>
        <dbReference type="EMBL" id="AWG43373.1"/>
    </source>
</evidence>
<dbReference type="RefSeq" id="WP_108729769.1">
    <property type="nucleotide sequence ID" value="NZ_CP025788.1"/>
</dbReference>
<geneLocation type="plasmid" evidence="2 3">
    <name>pl25</name>
</geneLocation>
<dbReference type="InterPro" id="IPR010359">
    <property type="entry name" value="IrrE_HExxH"/>
</dbReference>
<protein>
    <recommendedName>
        <fullName evidence="1">IrrE N-terminal-like domain-containing protein</fullName>
    </recommendedName>
</protein>
<dbReference type="Proteomes" id="UP000244655">
    <property type="component" value="Plasmid pl25"/>
</dbReference>
<gene>
    <name evidence="2" type="ORF">CR532_05080</name>
</gene>
<evidence type="ECO:0000259" key="1">
    <source>
        <dbReference type="Pfam" id="PF06114"/>
    </source>
</evidence>
<organism evidence="2 3">
    <name type="scientific">Candidatus Borreliella tachyglossi</name>
    <dbReference type="NCBI Taxonomy" id="1964448"/>
    <lineage>
        <taxon>Bacteria</taxon>
        <taxon>Pseudomonadati</taxon>
        <taxon>Spirochaetota</taxon>
        <taxon>Spirochaetia</taxon>
        <taxon>Spirochaetales</taxon>
        <taxon>Borreliaceae</taxon>
        <taxon>Borreliella</taxon>
    </lineage>
</organism>